<evidence type="ECO:0000256" key="2">
    <source>
        <dbReference type="ARBA" id="ARBA00023002"/>
    </source>
</evidence>
<evidence type="ECO:0000256" key="3">
    <source>
        <dbReference type="ARBA" id="ARBA00023141"/>
    </source>
</evidence>
<dbReference type="Proteomes" id="UP001500298">
    <property type="component" value="Unassembled WGS sequence"/>
</dbReference>
<dbReference type="EMBL" id="BAABJX010000012">
    <property type="protein sequence ID" value="GAA4824661.1"/>
    <property type="molecule type" value="Genomic_DNA"/>
</dbReference>
<dbReference type="InterPro" id="IPR013708">
    <property type="entry name" value="Shikimate_DH-bd_N"/>
</dbReference>
<comment type="pathway">
    <text evidence="1">Metabolic intermediate biosynthesis; chorismate biosynthesis; chorismate from D-erythrose 4-phosphate and phosphoenolpyruvate: step 4/7.</text>
</comment>
<evidence type="ECO:0000313" key="5">
    <source>
        <dbReference type="EMBL" id="GAA4824661.1"/>
    </source>
</evidence>
<dbReference type="Pfam" id="PF08501">
    <property type="entry name" value="Shikimate_dh_N"/>
    <property type="match status" value="1"/>
</dbReference>
<keyword evidence="3" id="KW-0028">Amino-acid biosynthesis</keyword>
<dbReference type="PANTHER" id="PTHR21089">
    <property type="entry name" value="SHIKIMATE DEHYDROGENASE"/>
    <property type="match status" value="1"/>
</dbReference>
<comment type="caution">
    <text evidence="5">The sequence shown here is derived from an EMBL/GenBank/DDBJ whole genome shotgun (WGS) entry which is preliminary data.</text>
</comment>
<evidence type="ECO:0000256" key="1">
    <source>
        <dbReference type="ARBA" id="ARBA00004871"/>
    </source>
</evidence>
<protein>
    <submittedName>
        <fullName evidence="5">Shikimate 5-dehydrogenase</fullName>
    </submittedName>
</protein>
<feature type="domain" description="Shikimate dehydrogenase substrate binding N-terminal" evidence="4">
    <location>
        <begin position="28"/>
        <end position="101"/>
    </location>
</feature>
<dbReference type="SUPFAM" id="SSF53223">
    <property type="entry name" value="Aminoacid dehydrogenase-like, N-terminal domain"/>
    <property type="match status" value="1"/>
</dbReference>
<dbReference type="Gene3D" id="3.40.50.720">
    <property type="entry name" value="NAD(P)-binding Rossmann-like Domain"/>
    <property type="match status" value="1"/>
</dbReference>
<organism evidence="5 6">
    <name type="scientific">Algivirga pacifica</name>
    <dbReference type="NCBI Taxonomy" id="1162670"/>
    <lineage>
        <taxon>Bacteria</taxon>
        <taxon>Pseudomonadati</taxon>
        <taxon>Bacteroidota</taxon>
        <taxon>Cytophagia</taxon>
        <taxon>Cytophagales</taxon>
        <taxon>Flammeovirgaceae</taxon>
        <taxon>Algivirga</taxon>
    </lineage>
</organism>
<keyword evidence="3" id="KW-0057">Aromatic amino acid biosynthesis</keyword>
<accession>A0ABP9D0Y2</accession>
<dbReference type="InterPro" id="IPR036291">
    <property type="entry name" value="NAD(P)-bd_dom_sf"/>
</dbReference>
<dbReference type="InterPro" id="IPR046346">
    <property type="entry name" value="Aminoacid_DH-like_N_sf"/>
</dbReference>
<gene>
    <name evidence="5" type="ORF">GCM10023331_06470</name>
</gene>
<sequence>MPTKETNTSVQLNLETKFIYSTSGSQSSIEKHNKALSELGVNVVYFTLYQDVTPEVYAGILRGPMVRGAAVTAKAGLKSSIIPYLDEVEPLASKTKTVNTVINKEGRLVGYNTDSYGLKIALEQGIQEADIPIKTAVIYGNGGVSGAAFHVLSDMGIEVTIVGRNPEKVAAKRKALGIDHIPHFEGPYDLVVDATPVSSDPDFLKAEGLKELLQGSKMVFCHNMPEKDGKTNYLQAYCEAEGKFFIPGNAMYKGQLIKQYQLFLQQEQKANGGEVSEEDIIKHWNL</sequence>
<name>A0ABP9D0Y2_9BACT</name>
<keyword evidence="6" id="KW-1185">Reference proteome</keyword>
<dbReference type="SUPFAM" id="SSF51735">
    <property type="entry name" value="NAD(P)-binding Rossmann-fold domains"/>
    <property type="match status" value="1"/>
</dbReference>
<dbReference type="RefSeq" id="WP_345369153.1">
    <property type="nucleotide sequence ID" value="NZ_BAABJX010000012.1"/>
</dbReference>
<dbReference type="PANTHER" id="PTHR21089:SF1">
    <property type="entry name" value="BIFUNCTIONAL 3-DEHYDROQUINATE DEHYDRATASE_SHIKIMATE DEHYDROGENASE, CHLOROPLASTIC"/>
    <property type="match status" value="1"/>
</dbReference>
<evidence type="ECO:0000313" key="6">
    <source>
        <dbReference type="Proteomes" id="UP001500298"/>
    </source>
</evidence>
<evidence type="ECO:0000259" key="4">
    <source>
        <dbReference type="Pfam" id="PF08501"/>
    </source>
</evidence>
<reference evidence="6" key="1">
    <citation type="journal article" date="2019" name="Int. J. Syst. Evol. Microbiol.">
        <title>The Global Catalogue of Microorganisms (GCM) 10K type strain sequencing project: providing services to taxonomists for standard genome sequencing and annotation.</title>
        <authorList>
            <consortium name="The Broad Institute Genomics Platform"/>
            <consortium name="The Broad Institute Genome Sequencing Center for Infectious Disease"/>
            <person name="Wu L."/>
            <person name="Ma J."/>
        </authorList>
    </citation>
    <scope>NUCLEOTIDE SEQUENCE [LARGE SCALE GENOMIC DNA]</scope>
    <source>
        <strain evidence="6">JCM 18326</strain>
    </source>
</reference>
<proteinExistence type="predicted"/>
<keyword evidence="2" id="KW-0560">Oxidoreductase</keyword>
<dbReference type="InterPro" id="IPR022893">
    <property type="entry name" value="Shikimate_DH_fam"/>
</dbReference>
<dbReference type="Gene3D" id="3.40.50.10860">
    <property type="entry name" value="Leucine Dehydrogenase, chain A, domain 1"/>
    <property type="match status" value="1"/>
</dbReference>